<dbReference type="EMBL" id="JACIDZ010000012">
    <property type="protein sequence ID" value="MBB4123459.1"/>
    <property type="molecule type" value="Genomic_DNA"/>
</dbReference>
<dbReference type="PROSITE" id="PS50931">
    <property type="entry name" value="HTH_LYSR"/>
    <property type="match status" value="1"/>
</dbReference>
<dbReference type="AlphaFoldDB" id="A0A7W6PCA2"/>
<sequence length="300" mass="32506">MSWDHYRTLLAVLDTGTLSGAARRLGLTQPTVGRHIEALETEAGQQLFTRSQRGLEPTDTARAMRHLAEAMAASADAIRRTASESRSAVAGSVRISASDVIAIEVLPEILAPLMAAHPALDIEVSVSDAVEDILARKADIAVRMVEPTQDALLVRSIGVIPIGCFARREVIERHGAPAKLADVADVPTIGFDHELVYIREALSAFGDMTLPDFDFRSDSNLAQLAAIRAGCGFGFCQAPIGRRDPRLDEVLVGQVPLSLPLFVVMHEDLRHSPRCRVTFDALANGLKAYLAWDQRPSDGR</sequence>
<reference evidence="6 7" key="1">
    <citation type="submission" date="2020-08" db="EMBL/GenBank/DDBJ databases">
        <title>Genomic Encyclopedia of Type Strains, Phase IV (KMG-IV): sequencing the most valuable type-strain genomes for metagenomic binning, comparative biology and taxonomic classification.</title>
        <authorList>
            <person name="Goeker M."/>
        </authorList>
    </citation>
    <scope>NUCLEOTIDE SEQUENCE [LARGE SCALE GENOMIC DNA]</scope>
    <source>
        <strain evidence="6 7">DSM 28101</strain>
    </source>
</reference>
<dbReference type="PRINTS" id="PR00039">
    <property type="entry name" value="HTHLYSR"/>
</dbReference>
<comment type="similarity">
    <text evidence="1">Belongs to the LysR transcriptional regulatory family.</text>
</comment>
<evidence type="ECO:0000256" key="2">
    <source>
        <dbReference type="ARBA" id="ARBA00023015"/>
    </source>
</evidence>
<evidence type="ECO:0000259" key="5">
    <source>
        <dbReference type="PROSITE" id="PS50931"/>
    </source>
</evidence>
<evidence type="ECO:0000256" key="4">
    <source>
        <dbReference type="ARBA" id="ARBA00023163"/>
    </source>
</evidence>
<evidence type="ECO:0000256" key="1">
    <source>
        <dbReference type="ARBA" id="ARBA00009437"/>
    </source>
</evidence>
<dbReference type="InterPro" id="IPR000847">
    <property type="entry name" value="LysR_HTH_N"/>
</dbReference>
<evidence type="ECO:0000313" key="6">
    <source>
        <dbReference type="EMBL" id="MBB4123459.1"/>
    </source>
</evidence>
<dbReference type="InterPro" id="IPR005119">
    <property type="entry name" value="LysR_subst-bd"/>
</dbReference>
<feature type="domain" description="HTH lysR-type" evidence="5">
    <location>
        <begin position="1"/>
        <end position="58"/>
    </location>
</feature>
<dbReference type="GO" id="GO:0003677">
    <property type="term" value="F:DNA binding"/>
    <property type="evidence" value="ECO:0007669"/>
    <property type="project" value="UniProtKB-KW"/>
</dbReference>
<keyword evidence="4" id="KW-0804">Transcription</keyword>
<dbReference type="SUPFAM" id="SSF46785">
    <property type="entry name" value="Winged helix' DNA-binding domain"/>
    <property type="match status" value="1"/>
</dbReference>
<name>A0A7W6PCA2_9HYPH</name>
<keyword evidence="3 6" id="KW-0238">DNA-binding</keyword>
<dbReference type="Pfam" id="PF00126">
    <property type="entry name" value="HTH_1"/>
    <property type="match status" value="1"/>
</dbReference>
<accession>A0A7W6PCA2</accession>
<keyword evidence="2" id="KW-0805">Transcription regulation</keyword>
<dbReference type="Gene3D" id="3.40.190.290">
    <property type="match status" value="1"/>
</dbReference>
<dbReference type="Gene3D" id="1.10.10.10">
    <property type="entry name" value="Winged helix-like DNA-binding domain superfamily/Winged helix DNA-binding domain"/>
    <property type="match status" value="1"/>
</dbReference>
<gene>
    <name evidence="6" type="ORF">GGR30_003404</name>
</gene>
<keyword evidence="7" id="KW-1185">Reference proteome</keyword>
<protein>
    <submittedName>
        <fullName evidence="6">DNA-binding transcriptional LysR family regulator</fullName>
    </submittedName>
</protein>
<comment type="caution">
    <text evidence="6">The sequence shown here is derived from an EMBL/GenBank/DDBJ whole genome shotgun (WGS) entry which is preliminary data.</text>
</comment>
<dbReference type="PANTHER" id="PTHR30579">
    <property type="entry name" value="TRANSCRIPTIONAL REGULATOR"/>
    <property type="match status" value="1"/>
</dbReference>
<dbReference type="Proteomes" id="UP000530571">
    <property type="component" value="Unassembled WGS sequence"/>
</dbReference>
<dbReference type="PANTHER" id="PTHR30579:SF3">
    <property type="entry name" value="TRANSCRIPTIONAL REGULATORY PROTEIN"/>
    <property type="match status" value="1"/>
</dbReference>
<dbReference type="GO" id="GO:0003700">
    <property type="term" value="F:DNA-binding transcription factor activity"/>
    <property type="evidence" value="ECO:0007669"/>
    <property type="project" value="InterPro"/>
</dbReference>
<dbReference type="InterPro" id="IPR050176">
    <property type="entry name" value="LTTR"/>
</dbReference>
<evidence type="ECO:0000256" key="3">
    <source>
        <dbReference type="ARBA" id="ARBA00023125"/>
    </source>
</evidence>
<dbReference type="InterPro" id="IPR036390">
    <property type="entry name" value="WH_DNA-bd_sf"/>
</dbReference>
<organism evidence="6 7">
    <name type="scientific">Martelella radicis</name>
    <dbReference type="NCBI Taxonomy" id="1397476"/>
    <lineage>
        <taxon>Bacteria</taxon>
        <taxon>Pseudomonadati</taxon>
        <taxon>Pseudomonadota</taxon>
        <taxon>Alphaproteobacteria</taxon>
        <taxon>Hyphomicrobiales</taxon>
        <taxon>Aurantimonadaceae</taxon>
        <taxon>Martelella</taxon>
    </lineage>
</organism>
<dbReference type="InterPro" id="IPR036388">
    <property type="entry name" value="WH-like_DNA-bd_sf"/>
</dbReference>
<proteinExistence type="inferred from homology"/>
<dbReference type="SUPFAM" id="SSF53850">
    <property type="entry name" value="Periplasmic binding protein-like II"/>
    <property type="match status" value="1"/>
</dbReference>
<evidence type="ECO:0000313" key="7">
    <source>
        <dbReference type="Proteomes" id="UP000530571"/>
    </source>
</evidence>
<dbReference type="Pfam" id="PF03466">
    <property type="entry name" value="LysR_substrate"/>
    <property type="match status" value="1"/>
</dbReference>